<reference evidence="2" key="2">
    <citation type="submission" date="2025-08" db="UniProtKB">
        <authorList>
            <consortium name="Ensembl"/>
        </authorList>
    </citation>
    <scope>IDENTIFICATION</scope>
</reference>
<keyword evidence="1" id="KW-0812">Transmembrane</keyword>
<reference evidence="2" key="3">
    <citation type="submission" date="2025-09" db="UniProtKB">
        <authorList>
            <consortium name="Ensembl"/>
        </authorList>
    </citation>
    <scope>IDENTIFICATION</scope>
</reference>
<sequence length="56" mass="6589">LIIYNYCHISIKHNVASHGFSYLQVYLYICSHSSISVMTGIYIYIYIYIYIQCSLV</sequence>
<dbReference type="Proteomes" id="UP000007875">
    <property type="component" value="Unassembled WGS sequence"/>
</dbReference>
<dbReference type="AlphaFoldDB" id="H2ZJD9"/>
<organism evidence="2 3">
    <name type="scientific">Ciona savignyi</name>
    <name type="common">Pacific transparent sea squirt</name>
    <dbReference type="NCBI Taxonomy" id="51511"/>
    <lineage>
        <taxon>Eukaryota</taxon>
        <taxon>Metazoa</taxon>
        <taxon>Chordata</taxon>
        <taxon>Tunicata</taxon>
        <taxon>Ascidiacea</taxon>
        <taxon>Phlebobranchia</taxon>
        <taxon>Cionidae</taxon>
        <taxon>Ciona</taxon>
    </lineage>
</organism>
<keyword evidence="1" id="KW-0472">Membrane</keyword>
<evidence type="ECO:0000313" key="2">
    <source>
        <dbReference type="Ensembl" id="ENSCSAVP00000017705.1"/>
    </source>
</evidence>
<dbReference type="InParanoid" id="H2ZJD9"/>
<keyword evidence="1" id="KW-1133">Transmembrane helix</keyword>
<feature type="transmembrane region" description="Helical" evidence="1">
    <location>
        <begin position="25"/>
        <end position="51"/>
    </location>
</feature>
<evidence type="ECO:0000313" key="3">
    <source>
        <dbReference type="Proteomes" id="UP000007875"/>
    </source>
</evidence>
<accession>H2ZJD9</accession>
<proteinExistence type="predicted"/>
<dbReference type="HOGENOM" id="CLU_004137_6_10_1"/>
<reference evidence="3" key="1">
    <citation type="submission" date="2003-08" db="EMBL/GenBank/DDBJ databases">
        <authorList>
            <person name="Birren B."/>
            <person name="Nusbaum C."/>
            <person name="Abebe A."/>
            <person name="Abouelleil A."/>
            <person name="Adekoya E."/>
            <person name="Ait-zahra M."/>
            <person name="Allen N."/>
            <person name="Allen T."/>
            <person name="An P."/>
            <person name="Anderson M."/>
            <person name="Anderson S."/>
            <person name="Arachchi H."/>
            <person name="Armbruster J."/>
            <person name="Bachantsang P."/>
            <person name="Baldwin J."/>
            <person name="Barry A."/>
            <person name="Bayul T."/>
            <person name="Blitshsteyn B."/>
            <person name="Bloom T."/>
            <person name="Blye J."/>
            <person name="Boguslavskiy L."/>
            <person name="Borowsky M."/>
            <person name="Boukhgalter B."/>
            <person name="Brunache A."/>
            <person name="Butler J."/>
            <person name="Calixte N."/>
            <person name="Calvo S."/>
            <person name="Camarata J."/>
            <person name="Campo K."/>
            <person name="Chang J."/>
            <person name="Cheshatsang Y."/>
            <person name="Citroen M."/>
            <person name="Collymore A."/>
            <person name="Considine T."/>
            <person name="Cook A."/>
            <person name="Cooke P."/>
            <person name="Corum B."/>
            <person name="Cuomo C."/>
            <person name="David R."/>
            <person name="Dawoe T."/>
            <person name="Degray S."/>
            <person name="Dodge S."/>
            <person name="Dooley K."/>
            <person name="Dorje P."/>
            <person name="Dorjee K."/>
            <person name="Dorris L."/>
            <person name="Duffey N."/>
            <person name="Dupes A."/>
            <person name="Elkins T."/>
            <person name="Engels R."/>
            <person name="Erickson J."/>
            <person name="Farina A."/>
            <person name="Faro S."/>
            <person name="Ferreira P."/>
            <person name="Fischer H."/>
            <person name="Fitzgerald M."/>
            <person name="Foley K."/>
            <person name="Gage D."/>
            <person name="Galagan J."/>
            <person name="Gearin G."/>
            <person name="Gnerre S."/>
            <person name="Gnirke A."/>
            <person name="Goyette A."/>
            <person name="Graham J."/>
            <person name="Grandbois E."/>
            <person name="Gyaltsen K."/>
            <person name="Hafez N."/>
            <person name="Hagopian D."/>
            <person name="Hagos B."/>
            <person name="Hall J."/>
            <person name="Hatcher B."/>
            <person name="Heller A."/>
            <person name="Higgins H."/>
            <person name="Honan T."/>
            <person name="Horn A."/>
            <person name="Houde N."/>
            <person name="Hughes L."/>
            <person name="Hulme W."/>
            <person name="Husby E."/>
            <person name="Iliev I."/>
            <person name="Jaffe D."/>
            <person name="Jones C."/>
            <person name="Kamal M."/>
            <person name="Kamat A."/>
            <person name="Kamvysselis M."/>
            <person name="Karlsson E."/>
            <person name="Kells C."/>
            <person name="Kieu A."/>
            <person name="Kisner P."/>
            <person name="Kodira C."/>
            <person name="Kulbokas E."/>
            <person name="Labutti K."/>
            <person name="Lama D."/>
            <person name="Landers T."/>
            <person name="Leger J."/>
            <person name="Levine S."/>
            <person name="Lewis D."/>
            <person name="Lewis T."/>
            <person name="Lindblad-toh K."/>
            <person name="Liu X."/>
            <person name="Lokyitsang T."/>
            <person name="Lokyitsang Y."/>
            <person name="Lucien O."/>
            <person name="Lui A."/>
            <person name="Ma L.J."/>
            <person name="Mabbitt R."/>
            <person name="Macdonald J."/>
            <person name="Maclean C."/>
            <person name="Major J."/>
            <person name="Manning J."/>
            <person name="Marabella R."/>
            <person name="Maru K."/>
            <person name="Matthews C."/>
            <person name="Mauceli E."/>
            <person name="Mccarthy M."/>
            <person name="Mcdonough S."/>
            <person name="Mcghee T."/>
            <person name="Meldrim J."/>
            <person name="Meneus L."/>
            <person name="Mesirov J."/>
            <person name="Mihalev A."/>
            <person name="Mihova T."/>
            <person name="Mikkelsen T."/>
            <person name="Mlenga V."/>
            <person name="Moru K."/>
            <person name="Mozes J."/>
            <person name="Mulrain L."/>
            <person name="Munson G."/>
            <person name="Naylor J."/>
            <person name="Newes C."/>
            <person name="Nguyen C."/>
            <person name="Nguyen N."/>
            <person name="Nguyen T."/>
            <person name="Nicol R."/>
            <person name="Nielsen C."/>
            <person name="Nizzari M."/>
            <person name="Norbu C."/>
            <person name="Norbu N."/>
            <person name="O'donnell P."/>
            <person name="Okoawo O."/>
            <person name="O'leary S."/>
            <person name="Omotosho B."/>
            <person name="O'neill K."/>
            <person name="Osman S."/>
            <person name="Parker S."/>
            <person name="Perrin D."/>
            <person name="Phunkhang P."/>
            <person name="Piqani B."/>
            <person name="Purcell S."/>
            <person name="Rachupka T."/>
            <person name="Ramasamy U."/>
            <person name="Rameau R."/>
            <person name="Ray V."/>
            <person name="Raymond C."/>
            <person name="Retta R."/>
            <person name="Richardson S."/>
            <person name="Rise C."/>
            <person name="Rodriguez J."/>
            <person name="Rogers J."/>
            <person name="Rogov P."/>
            <person name="Rutman M."/>
            <person name="Schupbach R."/>
            <person name="Seaman C."/>
            <person name="Settipalli S."/>
            <person name="Sharpe T."/>
            <person name="Sheridan J."/>
            <person name="Sherpa N."/>
            <person name="Shi J."/>
            <person name="Smirnov S."/>
            <person name="Smith C."/>
            <person name="Sougnez C."/>
            <person name="Spencer B."/>
            <person name="Stalker J."/>
            <person name="Stange-thomann N."/>
            <person name="Stavropoulos S."/>
            <person name="Stetson K."/>
            <person name="Stone C."/>
            <person name="Stone S."/>
            <person name="Stubbs M."/>
            <person name="Talamas J."/>
            <person name="Tchuinga P."/>
            <person name="Tenzing P."/>
            <person name="Tesfaye S."/>
            <person name="Theodore J."/>
            <person name="Thoulutsang Y."/>
            <person name="Topham K."/>
            <person name="Towey S."/>
            <person name="Tsamla T."/>
            <person name="Tsomo N."/>
            <person name="Vallee D."/>
            <person name="Vassiliev H."/>
            <person name="Venkataraman V."/>
            <person name="Vinson J."/>
            <person name="Vo A."/>
            <person name="Wade C."/>
            <person name="Wang S."/>
            <person name="Wangchuk T."/>
            <person name="Wangdi T."/>
            <person name="Whittaker C."/>
            <person name="Wilkinson J."/>
            <person name="Wu Y."/>
            <person name="Wyman D."/>
            <person name="Yadav S."/>
            <person name="Yang S."/>
            <person name="Yang X."/>
            <person name="Yeager S."/>
            <person name="Yee E."/>
            <person name="Young G."/>
            <person name="Zainoun J."/>
            <person name="Zembeck L."/>
            <person name="Zimmer A."/>
            <person name="Zody M."/>
            <person name="Lander E."/>
        </authorList>
    </citation>
    <scope>NUCLEOTIDE SEQUENCE [LARGE SCALE GENOMIC DNA]</scope>
</reference>
<evidence type="ECO:0000256" key="1">
    <source>
        <dbReference type="SAM" id="Phobius"/>
    </source>
</evidence>
<dbReference type="Ensembl" id="ENSCSAVT00000017897.1">
    <property type="protein sequence ID" value="ENSCSAVP00000017705.1"/>
    <property type="gene ID" value="ENSCSAVG00000010418.1"/>
</dbReference>
<keyword evidence="3" id="KW-1185">Reference proteome</keyword>
<protein>
    <submittedName>
        <fullName evidence="2">Uncharacterized protein</fullName>
    </submittedName>
</protein>
<name>H2ZJD9_CIOSA</name>